<dbReference type="AlphaFoldDB" id="A0A151IWA5"/>
<name>A0A151IWA5_9HYME</name>
<evidence type="ECO:0008006" key="3">
    <source>
        <dbReference type="Google" id="ProtNLM"/>
    </source>
</evidence>
<reference evidence="1 2" key="1">
    <citation type="submission" date="2015-09" db="EMBL/GenBank/DDBJ databases">
        <title>Trachymyrmex cornetzi WGS genome.</title>
        <authorList>
            <person name="Nygaard S."/>
            <person name="Hu H."/>
            <person name="Boomsma J."/>
            <person name="Zhang G."/>
        </authorList>
    </citation>
    <scope>NUCLEOTIDE SEQUENCE [LARGE SCALE GENOMIC DNA]</scope>
    <source>
        <strain evidence="1">Tcor2-1</strain>
        <tissue evidence="1">Whole body</tissue>
    </source>
</reference>
<protein>
    <recommendedName>
        <fullName evidence="3">Tc1-like transposase DDE domain-containing protein</fullName>
    </recommendedName>
</protein>
<organism evidence="1 2">
    <name type="scientific">Trachymyrmex cornetzi</name>
    <dbReference type="NCBI Taxonomy" id="471704"/>
    <lineage>
        <taxon>Eukaryota</taxon>
        <taxon>Metazoa</taxon>
        <taxon>Ecdysozoa</taxon>
        <taxon>Arthropoda</taxon>
        <taxon>Hexapoda</taxon>
        <taxon>Insecta</taxon>
        <taxon>Pterygota</taxon>
        <taxon>Neoptera</taxon>
        <taxon>Endopterygota</taxon>
        <taxon>Hymenoptera</taxon>
        <taxon>Apocrita</taxon>
        <taxon>Aculeata</taxon>
        <taxon>Formicoidea</taxon>
        <taxon>Formicidae</taxon>
        <taxon>Myrmicinae</taxon>
        <taxon>Trachymyrmex</taxon>
    </lineage>
</organism>
<dbReference type="InterPro" id="IPR036397">
    <property type="entry name" value="RNaseH_sf"/>
</dbReference>
<dbReference type="EMBL" id="KQ980867">
    <property type="protein sequence ID" value="KYN12105.1"/>
    <property type="molecule type" value="Genomic_DNA"/>
</dbReference>
<gene>
    <name evidence="1" type="ORF">ALC57_15741</name>
</gene>
<accession>A0A151IWA5</accession>
<dbReference type="STRING" id="471704.A0A151IWA5"/>
<dbReference type="Gene3D" id="3.30.420.10">
    <property type="entry name" value="Ribonuclease H-like superfamily/Ribonuclease H"/>
    <property type="match status" value="1"/>
</dbReference>
<sequence length="81" mass="9593">IITLLHPPVNPDLNPIEHIWDILERRVCENYPNIADLREGSLIRALTRTWQRIPQIALRRCINMRNRLRAVILNRGGNTRY</sequence>
<feature type="non-terminal residue" evidence="1">
    <location>
        <position position="1"/>
    </location>
</feature>
<proteinExistence type="predicted"/>
<evidence type="ECO:0000313" key="2">
    <source>
        <dbReference type="Proteomes" id="UP000078492"/>
    </source>
</evidence>
<dbReference type="Proteomes" id="UP000078492">
    <property type="component" value="Unassembled WGS sequence"/>
</dbReference>
<dbReference type="GO" id="GO:0003676">
    <property type="term" value="F:nucleic acid binding"/>
    <property type="evidence" value="ECO:0007669"/>
    <property type="project" value="InterPro"/>
</dbReference>
<keyword evidence="2" id="KW-1185">Reference proteome</keyword>
<evidence type="ECO:0000313" key="1">
    <source>
        <dbReference type="EMBL" id="KYN12105.1"/>
    </source>
</evidence>